<sequence>MSTSDSIAYKFRPPFHEATLGGQLDKEDHTASIFRHHALFFNDIANYNDPFESQFICPEKPKNDAHAFSSLFHRIISAVGGSAPDVKLFLANPLARWFMYEVANHEPEHASIIIGLESQYKNYMSRIGTLCLNESFDDILSWSHYGCNHSGIAIGFDVNELYQPQENYSALPKEDDWETQKRRPPEHGILIDGDPIPITYVSAQIPIDIMSFTPNDFARSSLSTKSLHWGYERELRYLAFPRQKWVTYWDILKIIRKPILERVGWQDRIFTFPTLGVVDGKEVDFMDRQDQELCDLAETGYDYLDDYPRQIVYSEITDLLMPEGWVSKNAIPFKNPFALKEVIFGSKMSQSDIERHSRWIRGLGLYDHVKLYHMLASPSCYQMRRTELT</sequence>
<dbReference type="KEGG" id="maq:Maqu_3901"/>
<gene>
    <name evidence="1" type="ordered locus">Maqu_3901</name>
</gene>
<dbReference type="RefSeq" id="WP_011783579.1">
    <property type="nucleotide sequence ID" value="NC_008739.1"/>
</dbReference>
<evidence type="ECO:0000313" key="2">
    <source>
        <dbReference type="Proteomes" id="UP000000998"/>
    </source>
</evidence>
<evidence type="ECO:0000313" key="1">
    <source>
        <dbReference type="EMBL" id="ABM21182.1"/>
    </source>
</evidence>
<dbReference type="AlphaFoldDB" id="A1U863"/>
<dbReference type="InterPro" id="IPR021352">
    <property type="entry name" value="DUF2971"/>
</dbReference>
<name>A1U863_MARN8</name>
<accession>A1U863</accession>
<dbReference type="HOGENOM" id="CLU_709416_0_0_6"/>
<dbReference type="Pfam" id="PF11185">
    <property type="entry name" value="DUF2971"/>
    <property type="match status" value="1"/>
</dbReference>
<protein>
    <recommendedName>
        <fullName evidence="3">DUF2971 domain-containing protein</fullName>
    </recommendedName>
</protein>
<evidence type="ECO:0008006" key="3">
    <source>
        <dbReference type="Google" id="ProtNLM"/>
    </source>
</evidence>
<dbReference type="OrthoDB" id="4119964at2"/>
<reference evidence="2" key="1">
    <citation type="journal article" date="2011" name="Appl. Environ. Microbiol.">
        <title>Genomic potential of Marinobacter aquaeolei, a biogeochemical 'opportunitroph'.</title>
        <authorList>
            <person name="Singer E."/>
            <person name="Webb E.A."/>
            <person name="Nelson W.C."/>
            <person name="Heidelberg J.F."/>
            <person name="Ivanova N."/>
            <person name="Pati A."/>
            <person name="Edwards K.J."/>
        </authorList>
    </citation>
    <scope>NUCLEOTIDE SEQUENCE [LARGE SCALE GENOMIC DNA]</scope>
    <source>
        <strain evidence="2">ATCC 700491 / DSM 11845 / VT8</strain>
    </source>
</reference>
<dbReference type="Proteomes" id="UP000000998">
    <property type="component" value="Plasmid pMAQU02"/>
</dbReference>
<organism evidence="1 2">
    <name type="scientific">Marinobacter nauticus (strain ATCC 700491 / DSM 11845 / VT8)</name>
    <name type="common">Marinobacter aquaeolei</name>
    <dbReference type="NCBI Taxonomy" id="351348"/>
    <lineage>
        <taxon>Bacteria</taxon>
        <taxon>Pseudomonadati</taxon>
        <taxon>Pseudomonadota</taxon>
        <taxon>Gammaproteobacteria</taxon>
        <taxon>Pseudomonadales</taxon>
        <taxon>Marinobacteraceae</taxon>
        <taxon>Marinobacter</taxon>
    </lineage>
</organism>
<proteinExistence type="predicted"/>
<dbReference type="EMBL" id="CP000516">
    <property type="protein sequence ID" value="ABM21182.1"/>
    <property type="molecule type" value="Genomic_DNA"/>
</dbReference>
<keyword evidence="1" id="KW-0614">Plasmid</keyword>
<geneLocation type="plasmid" evidence="1 2">
    <name>pMAQU02</name>
</geneLocation>